<evidence type="ECO:0000313" key="5">
    <source>
        <dbReference type="Proteomes" id="UP000789508"/>
    </source>
</evidence>
<dbReference type="AlphaFoldDB" id="A0A9N9G3Z6"/>
<feature type="compositionally biased region" description="Polar residues" evidence="2">
    <location>
        <begin position="325"/>
        <end position="349"/>
    </location>
</feature>
<dbReference type="Pfam" id="PF00498">
    <property type="entry name" value="FHA"/>
    <property type="match status" value="1"/>
</dbReference>
<dbReference type="EMBL" id="CAJVPS010003129">
    <property type="protein sequence ID" value="CAG8583117.1"/>
    <property type="molecule type" value="Genomic_DNA"/>
</dbReference>
<dbReference type="PANTHER" id="PTHR15715:SF37">
    <property type="entry name" value="LD47843P"/>
    <property type="match status" value="1"/>
</dbReference>
<feature type="non-terminal residue" evidence="4">
    <location>
        <position position="816"/>
    </location>
</feature>
<dbReference type="OrthoDB" id="687730at2759"/>
<evidence type="ECO:0000259" key="3">
    <source>
        <dbReference type="PROSITE" id="PS50006"/>
    </source>
</evidence>
<name>A0A9N9G3Z6_9GLOM</name>
<dbReference type="SUPFAM" id="SSF49879">
    <property type="entry name" value="SMAD/FHA domain"/>
    <property type="match status" value="1"/>
</dbReference>
<feature type="compositionally biased region" description="Polar residues" evidence="2">
    <location>
        <begin position="530"/>
        <end position="539"/>
    </location>
</feature>
<feature type="region of interest" description="Disordered" evidence="2">
    <location>
        <begin position="323"/>
        <end position="351"/>
    </location>
</feature>
<dbReference type="InterPro" id="IPR000253">
    <property type="entry name" value="FHA_dom"/>
</dbReference>
<proteinExistence type="predicted"/>
<dbReference type="Gene3D" id="2.60.200.20">
    <property type="match status" value="1"/>
</dbReference>
<keyword evidence="5" id="KW-1185">Reference proteome</keyword>
<evidence type="ECO:0000256" key="1">
    <source>
        <dbReference type="SAM" id="Coils"/>
    </source>
</evidence>
<accession>A0A9N9G3Z6</accession>
<dbReference type="InterPro" id="IPR051176">
    <property type="entry name" value="Cent_Immune-Sig_Mod"/>
</dbReference>
<feature type="domain" description="FHA" evidence="3">
    <location>
        <begin position="64"/>
        <end position="120"/>
    </location>
</feature>
<dbReference type="InterPro" id="IPR008984">
    <property type="entry name" value="SMAD_FHA_dom_sf"/>
</dbReference>
<keyword evidence="1" id="KW-0175">Coiled coil</keyword>
<evidence type="ECO:0000313" key="4">
    <source>
        <dbReference type="EMBL" id="CAG8583117.1"/>
    </source>
</evidence>
<protein>
    <submittedName>
        <fullName evidence="4">9_t:CDS:1</fullName>
    </submittedName>
</protein>
<organism evidence="4 5">
    <name type="scientific">Ambispora leptoticha</name>
    <dbReference type="NCBI Taxonomy" id="144679"/>
    <lineage>
        <taxon>Eukaryota</taxon>
        <taxon>Fungi</taxon>
        <taxon>Fungi incertae sedis</taxon>
        <taxon>Mucoromycota</taxon>
        <taxon>Glomeromycotina</taxon>
        <taxon>Glomeromycetes</taxon>
        <taxon>Archaeosporales</taxon>
        <taxon>Ambisporaceae</taxon>
        <taxon>Ambispora</taxon>
    </lineage>
</organism>
<dbReference type="PROSITE" id="PS50006">
    <property type="entry name" value="FHA_DOMAIN"/>
    <property type="match status" value="1"/>
</dbReference>
<comment type="caution">
    <text evidence="4">The sequence shown here is derived from an EMBL/GenBank/DDBJ whole genome shotgun (WGS) entry which is preliminary data.</text>
</comment>
<feature type="coiled-coil region" evidence="1">
    <location>
        <begin position="195"/>
        <end position="232"/>
    </location>
</feature>
<sequence length="816" mass="90642">MSFIHVNPNNKLSGNKPRGGKRVMKIHPTASATMNQQQPIVVLLQPLNNTFTTKKFVLSDKEKVKIGRQTNAKTTPSENNGYFDSKVLSRTHAEVWNDRGKVYIKDLKSSNGTFVNNHRLSPEGSESEPKELHHEDILEFGIDILGDDNHTIMYKKVSAKVLTSGLPIDPNNISSGDDQRGVGVQKNGSLVSMINSSLEREIMNSQETNRLLKNIRNKIDAFGDRLAEKNVEVKTEEAAELKRKQSLTSLLSNQAKTRSNSLVSNGKPPIPPEDDNTATIINGELNPSHKSILLKAASSRSSLNSIDLDSKLPIPIAQHDDNKANIVNGNENSESKSLLSRPRSNSFGTTRIPVFSQAGNKDSVLVDSHGASAANTKSRPRSNSVIMNGKFTLKKNDGDNNNTSIISMNPLVELNKDSLKLIENGINNPKVLSGSDEEPIIAASLSQDDEKMTFVVHKNGGRTESPDKLEDRETRTKKIIEDQTKGEADIHFESENLTKQDSPDKHEMNISKSNSRDINEQVIASKSIDDPSNTNSSSIILKGKGKVEEVQSNLSENSYNNSPINSVMTILRNSALTPNFDNDDSVVISKVINSIITPNLQNPVDKGAIIINSKEIKLDIRGSPSSQPRISKIPRRKSIEYSKETANESRIINDHILFNDKSSSMIRRHSFDSSHSAQPKDTSFIPRRNSLNSHLNVHSSNNNSSESSFDVNFVNFKKETRQRLAEIKRAVDSDDNNKKIASLSRELKTSTIRVNDLSVKLTEMDKRCQSYAIREKELRESLDTLKKSFTEIQESRSELGLRLEKTQKMLMGVIIA</sequence>
<evidence type="ECO:0000256" key="2">
    <source>
        <dbReference type="SAM" id="MobiDB-lite"/>
    </source>
</evidence>
<feature type="region of interest" description="Disordered" evidence="2">
    <location>
        <begin position="249"/>
        <end position="277"/>
    </location>
</feature>
<gene>
    <name evidence="4" type="ORF">ALEPTO_LOCUS7358</name>
</gene>
<feature type="region of interest" description="Disordered" evidence="2">
    <location>
        <begin position="481"/>
        <end position="540"/>
    </location>
</feature>
<feature type="compositionally biased region" description="Polar residues" evidence="2">
    <location>
        <begin position="249"/>
        <end position="264"/>
    </location>
</feature>
<dbReference type="Proteomes" id="UP000789508">
    <property type="component" value="Unassembled WGS sequence"/>
</dbReference>
<dbReference type="PANTHER" id="PTHR15715">
    <property type="entry name" value="CENTROSOMAL PROTEIN OF 170 KDA"/>
    <property type="match status" value="1"/>
</dbReference>
<feature type="compositionally biased region" description="Basic and acidic residues" evidence="2">
    <location>
        <begin position="481"/>
        <end position="519"/>
    </location>
</feature>
<feature type="region of interest" description="Disordered" evidence="2">
    <location>
        <begin position="1"/>
        <end position="21"/>
    </location>
</feature>
<reference evidence="4" key="1">
    <citation type="submission" date="2021-06" db="EMBL/GenBank/DDBJ databases">
        <authorList>
            <person name="Kallberg Y."/>
            <person name="Tangrot J."/>
            <person name="Rosling A."/>
        </authorList>
    </citation>
    <scope>NUCLEOTIDE SEQUENCE</scope>
    <source>
        <strain evidence="4">FL130A</strain>
    </source>
</reference>
<dbReference type="SMART" id="SM00240">
    <property type="entry name" value="FHA"/>
    <property type="match status" value="1"/>
</dbReference>